<dbReference type="InterPro" id="IPR001841">
    <property type="entry name" value="Znf_RING"/>
</dbReference>
<dbReference type="InterPro" id="IPR017907">
    <property type="entry name" value="Znf_RING_CS"/>
</dbReference>
<keyword evidence="1" id="KW-0479">Metal-binding</keyword>
<dbReference type="PhylomeDB" id="A0A060TIR2"/>
<dbReference type="InterPro" id="IPR014001">
    <property type="entry name" value="Helicase_ATP-bd"/>
</dbReference>
<dbReference type="SUPFAM" id="SSF52540">
    <property type="entry name" value="P-loop containing nucleoside triphosphate hydrolases"/>
    <property type="match status" value="2"/>
</dbReference>
<protein>
    <submittedName>
        <fullName evidence="12">ARAD1D40018p</fullName>
    </submittedName>
</protein>
<dbReference type="InterPro" id="IPR049730">
    <property type="entry name" value="SNF2/RAD54-like_C"/>
</dbReference>
<dbReference type="EMBL" id="HG937694">
    <property type="protein sequence ID" value="CDP38677.1"/>
    <property type="molecule type" value="Genomic_DNA"/>
</dbReference>
<dbReference type="Pfam" id="PF00176">
    <property type="entry name" value="SNF2-rel_dom"/>
    <property type="match status" value="1"/>
</dbReference>
<evidence type="ECO:0000256" key="9">
    <source>
        <dbReference type="SAM" id="MobiDB-lite"/>
    </source>
</evidence>
<evidence type="ECO:0000256" key="4">
    <source>
        <dbReference type="ARBA" id="ARBA00022801"/>
    </source>
</evidence>
<dbReference type="InterPro" id="IPR027417">
    <property type="entry name" value="P-loop_NTPase"/>
</dbReference>
<dbReference type="GO" id="GO:0016787">
    <property type="term" value="F:hydrolase activity"/>
    <property type="evidence" value="ECO:0007669"/>
    <property type="project" value="UniProtKB-KW"/>
</dbReference>
<dbReference type="PROSITE" id="PS51192">
    <property type="entry name" value="HELICASE_ATP_BIND_1"/>
    <property type="match status" value="1"/>
</dbReference>
<evidence type="ECO:0000259" key="10">
    <source>
        <dbReference type="PROSITE" id="PS50089"/>
    </source>
</evidence>
<keyword evidence="3 7" id="KW-0863">Zinc-finger</keyword>
<keyword evidence="4" id="KW-0378">Hydrolase</keyword>
<organism evidence="12">
    <name type="scientific">Blastobotrys adeninivorans</name>
    <name type="common">Yeast</name>
    <name type="synonym">Arxula adeninivorans</name>
    <dbReference type="NCBI Taxonomy" id="409370"/>
    <lineage>
        <taxon>Eukaryota</taxon>
        <taxon>Fungi</taxon>
        <taxon>Dikarya</taxon>
        <taxon>Ascomycota</taxon>
        <taxon>Saccharomycotina</taxon>
        <taxon>Dipodascomycetes</taxon>
        <taxon>Dipodascales</taxon>
        <taxon>Trichomonascaceae</taxon>
        <taxon>Blastobotrys</taxon>
    </lineage>
</organism>
<sequence>MTGNKCNDVAIAVTDNLVLSEVINGAISKDPIVPQTAGDSYSLFERSIPLSVAYPRADSSFPRLVDAIDDPSWSVSIPVKIQTNPKDPIPHSVLVTRRIATKRNQKKFVKLMPVLLFELSIIDEATHRELLFLEKMVSGPRAIKNHLTISQPSLTFRLRSCDSGMAHFSVILSYGATIDLNSEPFDHVDATANYFAFRFLDYTKQKMMPSDFYRVVSSHGSQSSAGGSETEDELAVPKYMSVPGLRSDLLRFQRRTVRWCLRQEGKDYDQESRQIVDFPTKKDLFGWVNVENSDLLANPFLGCVYTPAQHLKHTNQFQQMTRTNNVGAQALLAEEMGLGKTVEVLSLILFNKRPSAADNVPAVVFDYSVQRDVLAARTTLIITPKSILSQWQDEIKTHAPSLSVMVYEGKNNGDVTAEELASYDIVLTTYAVITNEVHYATYNPLRRTRGHVVEQRHVQDYLSPLMQIQFWRIVLDEVQMVRSSFSNASVVARLIPRVHSWGVTGTPVTKNMQDLQGLLRFLRIEPIASSIPTWQMLVHSPTSFAKLFSQLAIRHTRAMVEGDIVLPPQTRNLVSMPFNSIETDNYLRIYQNFLADCKLDESGKYTGSDSVDTAKMLTWLVKLRQTCCHARLGTSSNGRIGATQAVGNKELRTLTDVLDAMLDQSVSEVSSLQRRYYVSMLERGQILEKRRQPEKALELWTKATHEIEQIVDNFRELYERYESDRQERLRALQVAREQAQEEDDDEIEDDEVDSDLVKVSRLRLRSWLEVLHRCYFFVASAHFQLYHKPSADDNGQVKQEEDQVKVEMNEQDLEHQKMENDYYHKAQVLRREVLQESISRVAKSTKKLGQIKLVQLIQVDESQFQFISPHRNDLYKEIVCLFTSLNDQASVIEEWRSKLIHYLTMNIVDHSADPSGEEYAQSLDAQEYAFLYLEFYQMMLSDRSEATLGAADPLIKSKLDNELKNEENQEVSEEESRLSQVRMEKSPTKAPSYWRPLSTMMSFCRRVLGKFNDEWGLEFVEKLTDVQRQFQDEVKKLARELDHLRRAYNVRVNYYRQLQELSDNVQDLEVKSEELEAAWYAREAGEARLLPQINRETGRLRYLQSLGNGAVSEEPEDCIICQSEYKYGSWTACGHHFCRDCLEQWRRTHNSCPICKSPLTSDGVYNYTYLGDQEDSKEQVREIKGKTEEHANLIYSPISEEIEKHLKAGSGDKLSRSYGTKIDTIIRHLKWLRSEDPSAQVVVFSQWSEMLAMVEGALKDNGFRYATVGKDMHEFKTDSSYTCFLLHAKSQSAGLTLVNAKHVYLCEPLVNTALELQAISRVHRIGQESPTHVWLFSIPGTVEDGVIRVSTDKRLAYLDVKTDKITNHVLEESNSKLMEKATETVVEKKSKGGGEVVQPDDLWSIMFDQK</sequence>
<dbReference type="Gene3D" id="3.30.40.10">
    <property type="entry name" value="Zinc/RING finger domain, C3HC4 (zinc finger)"/>
    <property type="match status" value="1"/>
</dbReference>
<dbReference type="InterPro" id="IPR038718">
    <property type="entry name" value="SNF2-like_sf"/>
</dbReference>
<dbReference type="InterPro" id="IPR000330">
    <property type="entry name" value="SNF2_N"/>
</dbReference>
<feature type="region of interest" description="Disordered" evidence="9">
    <location>
        <begin position="961"/>
        <end position="984"/>
    </location>
</feature>
<dbReference type="SMART" id="SM00487">
    <property type="entry name" value="DEXDc"/>
    <property type="match status" value="1"/>
</dbReference>
<dbReference type="Pfam" id="PF26021">
    <property type="entry name" value="Ferritin_C144_05"/>
    <property type="match status" value="1"/>
</dbReference>
<dbReference type="Pfam" id="PF00271">
    <property type="entry name" value="Helicase_C"/>
    <property type="match status" value="1"/>
</dbReference>
<evidence type="ECO:0000256" key="5">
    <source>
        <dbReference type="ARBA" id="ARBA00022833"/>
    </source>
</evidence>
<dbReference type="SUPFAM" id="SSF57850">
    <property type="entry name" value="RING/U-box"/>
    <property type="match status" value="1"/>
</dbReference>
<evidence type="ECO:0000259" key="11">
    <source>
        <dbReference type="PROSITE" id="PS51192"/>
    </source>
</evidence>
<accession>A0A060TIR2</accession>
<dbReference type="InterPro" id="IPR013083">
    <property type="entry name" value="Znf_RING/FYVE/PHD"/>
</dbReference>
<proteinExistence type="predicted"/>
<feature type="compositionally biased region" description="Basic and acidic residues" evidence="9">
    <location>
        <begin position="974"/>
        <end position="984"/>
    </location>
</feature>
<dbReference type="GO" id="GO:0006974">
    <property type="term" value="P:DNA damage response"/>
    <property type="evidence" value="ECO:0007669"/>
    <property type="project" value="TreeGrafter"/>
</dbReference>
<dbReference type="PANTHER" id="PTHR45865">
    <property type="entry name" value="E3 UBIQUITIN-PROTEIN LIGASE SHPRH FAMILY MEMBER"/>
    <property type="match status" value="1"/>
</dbReference>
<evidence type="ECO:0000256" key="7">
    <source>
        <dbReference type="PROSITE-ProRule" id="PRU00175"/>
    </source>
</evidence>
<dbReference type="GO" id="GO:0008270">
    <property type="term" value="F:zinc ion binding"/>
    <property type="evidence" value="ECO:0007669"/>
    <property type="project" value="UniProtKB-KW"/>
</dbReference>
<evidence type="ECO:0000256" key="1">
    <source>
        <dbReference type="ARBA" id="ARBA00022723"/>
    </source>
</evidence>
<evidence type="ECO:0000256" key="8">
    <source>
        <dbReference type="SAM" id="Coils"/>
    </source>
</evidence>
<dbReference type="InterPro" id="IPR052583">
    <property type="entry name" value="ATP-helicase/E3_Ub-Ligase"/>
</dbReference>
<dbReference type="Gene3D" id="3.40.50.10810">
    <property type="entry name" value="Tandem AAA-ATPase domain"/>
    <property type="match status" value="1"/>
</dbReference>
<feature type="coiled-coil region" evidence="8">
    <location>
        <begin position="1020"/>
        <end position="1078"/>
    </location>
</feature>
<feature type="domain" description="RING-type" evidence="10">
    <location>
        <begin position="1118"/>
        <end position="1156"/>
    </location>
</feature>
<dbReference type="InterPro" id="IPR001650">
    <property type="entry name" value="Helicase_C-like"/>
</dbReference>
<dbReference type="PANTHER" id="PTHR45865:SF1">
    <property type="entry name" value="E3 UBIQUITIN-PROTEIN LIGASE SHPRH"/>
    <property type="match status" value="1"/>
</dbReference>
<dbReference type="PROSITE" id="PS00518">
    <property type="entry name" value="ZF_RING_1"/>
    <property type="match status" value="1"/>
</dbReference>
<dbReference type="Pfam" id="PF13639">
    <property type="entry name" value="zf-RING_2"/>
    <property type="match status" value="1"/>
</dbReference>
<evidence type="ECO:0000256" key="6">
    <source>
        <dbReference type="ARBA" id="ARBA00022840"/>
    </source>
</evidence>
<reference evidence="12" key="2">
    <citation type="submission" date="2014-06" db="EMBL/GenBank/DDBJ databases">
        <title>The complete genome of Blastobotrys (Arxula) adeninivorans LS3 - a yeast of biotechnological interest.</title>
        <authorList>
            <person name="Kunze G."/>
            <person name="Gaillardin C."/>
            <person name="Czernicka M."/>
            <person name="Durrens P."/>
            <person name="Martin T."/>
            <person name="Boer E."/>
            <person name="Gabaldon T."/>
            <person name="Cruz J."/>
            <person name="Talla E."/>
            <person name="Marck C."/>
            <person name="Goffeau A."/>
            <person name="Barbe V."/>
            <person name="Baret P."/>
            <person name="Baronian K."/>
            <person name="Beier S."/>
            <person name="Bleykasten C."/>
            <person name="Bode R."/>
            <person name="Casaregola S."/>
            <person name="Despons L."/>
            <person name="Fairhead C."/>
            <person name="Giersberg M."/>
            <person name="Gierski P."/>
            <person name="Hahnel U."/>
            <person name="Hartmann A."/>
            <person name="Jankowska D."/>
            <person name="Jubin C."/>
            <person name="Jung P."/>
            <person name="Lafontaine I."/>
            <person name="Leh-Louis V."/>
            <person name="Lemaire M."/>
            <person name="Marcet-Houben M."/>
            <person name="Mascher M."/>
            <person name="Morel G."/>
            <person name="Richard G.-F."/>
            <person name="Riechen J."/>
            <person name="Sacerdot C."/>
            <person name="Sarkar A."/>
            <person name="Savel G."/>
            <person name="Schacherer J."/>
            <person name="Sherman D."/>
            <person name="Straub M.-L."/>
            <person name="Stein N."/>
            <person name="Thierry A."/>
            <person name="Trautwein-Schult A."/>
            <person name="Westhof E."/>
            <person name="Worch S."/>
            <person name="Dujon B."/>
            <person name="Souciet J.-L."/>
            <person name="Wincker P."/>
            <person name="Scholz U."/>
            <person name="Neuveglise N."/>
        </authorList>
    </citation>
    <scope>NUCLEOTIDE SEQUENCE</scope>
    <source>
        <strain evidence="12">LS3</strain>
    </source>
</reference>
<dbReference type="SMART" id="SM00184">
    <property type="entry name" value="RING"/>
    <property type="match status" value="1"/>
</dbReference>
<dbReference type="GO" id="GO:0061630">
    <property type="term" value="F:ubiquitin protein ligase activity"/>
    <property type="evidence" value="ECO:0007669"/>
    <property type="project" value="TreeGrafter"/>
</dbReference>
<dbReference type="GO" id="GO:0000209">
    <property type="term" value="P:protein polyubiquitination"/>
    <property type="evidence" value="ECO:0007669"/>
    <property type="project" value="TreeGrafter"/>
</dbReference>
<dbReference type="CDD" id="cd18070">
    <property type="entry name" value="DEXQc_SHPRH"/>
    <property type="match status" value="1"/>
</dbReference>
<feature type="domain" description="Helicase ATP-binding" evidence="11">
    <location>
        <begin position="321"/>
        <end position="525"/>
    </location>
</feature>
<dbReference type="Gene3D" id="3.40.50.300">
    <property type="entry name" value="P-loop containing nucleotide triphosphate hydrolases"/>
    <property type="match status" value="1"/>
</dbReference>
<dbReference type="InterPro" id="IPR059033">
    <property type="entry name" value="C144_05_dom"/>
</dbReference>
<reference evidence="12" key="1">
    <citation type="submission" date="2014-02" db="EMBL/GenBank/DDBJ databases">
        <authorList>
            <person name="Genoscope - CEA"/>
        </authorList>
    </citation>
    <scope>NUCLEOTIDE SEQUENCE</scope>
    <source>
        <strain evidence="12">LS3</strain>
    </source>
</reference>
<keyword evidence="5" id="KW-0862">Zinc</keyword>
<keyword evidence="6" id="KW-0067">ATP-binding</keyword>
<evidence type="ECO:0000313" key="12">
    <source>
        <dbReference type="EMBL" id="CDP38677.1"/>
    </source>
</evidence>
<keyword evidence="2" id="KW-0547">Nucleotide-binding</keyword>
<gene>
    <name evidence="12" type="ORF">GNLVRS02_ARAD1D40018g</name>
</gene>
<evidence type="ECO:0000256" key="2">
    <source>
        <dbReference type="ARBA" id="ARBA00022741"/>
    </source>
</evidence>
<dbReference type="GO" id="GO:0005634">
    <property type="term" value="C:nucleus"/>
    <property type="evidence" value="ECO:0007669"/>
    <property type="project" value="TreeGrafter"/>
</dbReference>
<name>A0A060TIR2_BLAAD</name>
<keyword evidence="8" id="KW-0175">Coiled coil</keyword>
<evidence type="ECO:0000256" key="3">
    <source>
        <dbReference type="ARBA" id="ARBA00022771"/>
    </source>
</evidence>
<dbReference type="GO" id="GO:0005524">
    <property type="term" value="F:ATP binding"/>
    <property type="evidence" value="ECO:0007669"/>
    <property type="project" value="InterPro"/>
</dbReference>
<dbReference type="PROSITE" id="PS50089">
    <property type="entry name" value="ZF_RING_2"/>
    <property type="match status" value="1"/>
</dbReference>
<dbReference type="CDD" id="cd18793">
    <property type="entry name" value="SF2_C_SNF"/>
    <property type="match status" value="1"/>
</dbReference>